<feature type="transmembrane region" description="Helical" evidence="1">
    <location>
        <begin position="187"/>
        <end position="203"/>
    </location>
</feature>
<feature type="transmembrane region" description="Helical" evidence="1">
    <location>
        <begin position="322"/>
        <end position="343"/>
    </location>
</feature>
<dbReference type="AlphaFoldDB" id="L8JSG0"/>
<evidence type="ECO:0008006" key="4">
    <source>
        <dbReference type="Google" id="ProtNLM"/>
    </source>
</evidence>
<dbReference type="STRING" id="1237149.C900_03783"/>
<evidence type="ECO:0000313" key="3">
    <source>
        <dbReference type="Proteomes" id="UP000011135"/>
    </source>
</evidence>
<feature type="transmembrane region" description="Helical" evidence="1">
    <location>
        <begin position="386"/>
        <end position="403"/>
    </location>
</feature>
<accession>L8JSG0</accession>
<keyword evidence="1" id="KW-0472">Membrane</keyword>
<comment type="caution">
    <text evidence="2">The sequence shown here is derived from an EMBL/GenBank/DDBJ whole genome shotgun (WGS) entry which is preliminary data.</text>
</comment>
<feature type="transmembrane region" description="Helical" evidence="1">
    <location>
        <begin position="239"/>
        <end position="257"/>
    </location>
</feature>
<keyword evidence="1" id="KW-0812">Transmembrane</keyword>
<keyword evidence="3" id="KW-1185">Reference proteome</keyword>
<dbReference type="Proteomes" id="UP000011135">
    <property type="component" value="Unassembled WGS sequence"/>
</dbReference>
<keyword evidence="1" id="KW-1133">Transmembrane helix</keyword>
<feature type="transmembrane region" description="Helical" evidence="1">
    <location>
        <begin position="164"/>
        <end position="182"/>
    </location>
</feature>
<gene>
    <name evidence="2" type="ORF">C900_03783</name>
</gene>
<name>L8JSG0_9BACT</name>
<protein>
    <recommendedName>
        <fullName evidence="4">Glycosyltransferase RgtA/B/C/D-like domain-containing protein</fullName>
    </recommendedName>
</protein>
<feature type="transmembrane region" description="Helical" evidence="1">
    <location>
        <begin position="110"/>
        <end position="129"/>
    </location>
</feature>
<feature type="transmembrane region" description="Helical" evidence="1">
    <location>
        <begin position="141"/>
        <end position="158"/>
    </location>
</feature>
<feature type="transmembrane region" description="Helical" evidence="1">
    <location>
        <begin position="20"/>
        <end position="42"/>
    </location>
</feature>
<organism evidence="2 3">
    <name type="scientific">Fulvivirga imtechensis AK7</name>
    <dbReference type="NCBI Taxonomy" id="1237149"/>
    <lineage>
        <taxon>Bacteria</taxon>
        <taxon>Pseudomonadati</taxon>
        <taxon>Bacteroidota</taxon>
        <taxon>Cytophagia</taxon>
        <taxon>Cytophagales</taxon>
        <taxon>Fulvivirgaceae</taxon>
        <taxon>Fulvivirga</taxon>
    </lineage>
</organism>
<reference evidence="2 3" key="1">
    <citation type="submission" date="2012-12" db="EMBL/GenBank/DDBJ databases">
        <title>Genome assembly of Fulvivirga imtechensis AK7.</title>
        <authorList>
            <person name="Nupur N."/>
            <person name="Khatri I."/>
            <person name="Kumar R."/>
            <person name="Subramanian S."/>
            <person name="Pinnaka A."/>
        </authorList>
    </citation>
    <scope>NUCLEOTIDE SEQUENCE [LARGE SCALE GENOMIC DNA]</scope>
    <source>
        <strain evidence="2 3">AK7</strain>
    </source>
</reference>
<feature type="transmembrane region" description="Helical" evidence="1">
    <location>
        <begin position="355"/>
        <end position="374"/>
    </location>
</feature>
<evidence type="ECO:0000313" key="2">
    <source>
        <dbReference type="EMBL" id="ELR70429.1"/>
    </source>
</evidence>
<dbReference type="eggNOG" id="ENOG5032QUE">
    <property type="taxonomic scope" value="Bacteria"/>
</dbReference>
<feature type="transmembrane region" description="Helical" evidence="1">
    <location>
        <begin position="209"/>
        <end position="227"/>
    </location>
</feature>
<proteinExistence type="predicted"/>
<dbReference type="EMBL" id="AMZN01000054">
    <property type="protein sequence ID" value="ELR70429.1"/>
    <property type="molecule type" value="Genomic_DNA"/>
</dbReference>
<evidence type="ECO:0000256" key="1">
    <source>
        <dbReference type="SAM" id="Phobius"/>
    </source>
</evidence>
<sequence length="411" mass="46748">MGLFIWRLIKSLDGVIPRKVVITTLILKILGGIGMGLLYSYYYAGGDTFIYFSEATRVTTLFREDIATYFRFMAFNEGEIMSQLVYFRQPRALFFVKLVSLVNLVTYDNYWLTSVFFSVFSSAGLLAFAKKLLQRYPGSRTAIFVSLLYFPSVVFWSAGVIKEAVAVGAMGFLLASFIDYLFHKKHLSFYGALSDVGMIYLLWSTKYYYAGLLLLVIVSIAITHVVIRKINLKSPLYQVALQLFLSALLLLAVSRLHPNFYLERMPEVIADNYHTYVELSSPEDIIHYRNLTAADWSSILYNSPMALISGLFRPFIGEGGQWHQVLAGMENLILFFLFVLAFFQISQRLDNKSRLLVWGGIIYCVGLAVFLALSTPNFGTLVRYKVGFLPILLLLITMGNPFIEKLNRLIK</sequence>